<name>A0A7S2FG89_9EUKA</name>
<proteinExistence type="predicted"/>
<reference evidence="2" key="1">
    <citation type="submission" date="2021-01" db="EMBL/GenBank/DDBJ databases">
        <authorList>
            <person name="Corre E."/>
            <person name="Pelletier E."/>
            <person name="Niang G."/>
            <person name="Scheremetjew M."/>
            <person name="Finn R."/>
            <person name="Kale V."/>
            <person name="Holt S."/>
            <person name="Cochrane G."/>
            <person name="Meng A."/>
            <person name="Brown T."/>
            <person name="Cohen L."/>
        </authorList>
    </citation>
    <scope>NUCLEOTIDE SEQUENCE</scope>
    <source>
        <strain evidence="2">UTEX LB 985</strain>
    </source>
</reference>
<dbReference type="AlphaFoldDB" id="A0A7S2FG89"/>
<feature type="compositionally biased region" description="Polar residues" evidence="1">
    <location>
        <begin position="75"/>
        <end position="90"/>
    </location>
</feature>
<protein>
    <submittedName>
        <fullName evidence="2">Uncharacterized protein</fullName>
    </submittedName>
</protein>
<evidence type="ECO:0000256" key="1">
    <source>
        <dbReference type="SAM" id="MobiDB-lite"/>
    </source>
</evidence>
<dbReference type="EMBL" id="HBGU01001058">
    <property type="protein sequence ID" value="CAD9390717.1"/>
    <property type="molecule type" value="Transcribed_RNA"/>
</dbReference>
<sequence length="176" mass="18713">MDGTIQAPALRKQCSGDFTLTTDLGDKLISNNSKTDAFIMVHESPKGGRRQLRSSKELNETDKAALAELLISSEGDNTASIKDDSTTSPHLSEEHEDEVGAFVMPSPPHCKSYKNGRRLNIEAAAPAATSLEVESTMKADNGDSELKSPTGVLDTFFGGILGKTAGNSRGFLEGLV</sequence>
<organism evidence="2">
    <name type="scientific">Haptolina brevifila</name>
    <dbReference type="NCBI Taxonomy" id="156173"/>
    <lineage>
        <taxon>Eukaryota</taxon>
        <taxon>Haptista</taxon>
        <taxon>Haptophyta</taxon>
        <taxon>Prymnesiophyceae</taxon>
        <taxon>Prymnesiales</taxon>
        <taxon>Prymnesiaceae</taxon>
        <taxon>Haptolina</taxon>
    </lineage>
</organism>
<evidence type="ECO:0000313" key="2">
    <source>
        <dbReference type="EMBL" id="CAD9390717.1"/>
    </source>
</evidence>
<gene>
    <name evidence="2" type="ORF">CBRE1094_LOCUS530</name>
</gene>
<feature type="region of interest" description="Disordered" evidence="1">
    <location>
        <begin position="75"/>
        <end position="104"/>
    </location>
</feature>
<accession>A0A7S2FG89</accession>